<evidence type="ECO:0000256" key="2">
    <source>
        <dbReference type="ARBA" id="ARBA00022884"/>
    </source>
</evidence>
<dbReference type="InterPro" id="IPR020930">
    <property type="entry name" value="Ribosomal_uL5_bac-type"/>
</dbReference>
<dbReference type="Pfam" id="PF14693">
    <property type="entry name" value="Ribosomal_TL5_C"/>
    <property type="match status" value="1"/>
</dbReference>
<dbReference type="InterPro" id="IPR011035">
    <property type="entry name" value="Ribosomal_bL25/Gln-tRNA_synth"/>
</dbReference>
<comment type="function">
    <text evidence="5">This is one of the proteins that binds to the 5S RNA in the ribosome where it forms part of the central protuberance.</text>
</comment>
<dbReference type="STRING" id="617002.SAMN05660653_02779"/>
<dbReference type="OrthoDB" id="9786489at2"/>
<evidence type="ECO:0000259" key="6">
    <source>
        <dbReference type="Pfam" id="PF01386"/>
    </source>
</evidence>
<proteinExistence type="inferred from homology"/>
<dbReference type="InterPro" id="IPR020056">
    <property type="entry name" value="Rbsml_bL25/Gln-tRNA_synth_N"/>
</dbReference>
<dbReference type="PANTHER" id="PTHR33284:SF1">
    <property type="entry name" value="RIBOSOMAL PROTEIN L25_GLN-TRNA SYNTHETASE, ANTI-CODON-BINDING DOMAIN-CONTAINING PROTEIN"/>
    <property type="match status" value="1"/>
</dbReference>
<dbReference type="Pfam" id="PF01386">
    <property type="entry name" value="Ribosomal_L25p"/>
    <property type="match status" value="1"/>
</dbReference>
<dbReference type="InterPro" id="IPR037121">
    <property type="entry name" value="Ribosomal_bL25_C"/>
</dbReference>
<evidence type="ECO:0000256" key="5">
    <source>
        <dbReference type="HAMAP-Rule" id="MF_01334"/>
    </source>
</evidence>
<dbReference type="Proteomes" id="UP000198771">
    <property type="component" value="Unassembled WGS sequence"/>
</dbReference>
<protein>
    <recommendedName>
        <fullName evidence="5">Large ribosomal subunit protein bL25</fullName>
    </recommendedName>
    <alternativeName>
        <fullName evidence="5">General stress protein CTC</fullName>
    </alternativeName>
</protein>
<dbReference type="InterPro" id="IPR020057">
    <property type="entry name" value="Ribosomal_bL25_b-dom"/>
</dbReference>
<sequence length="204" mass="22140">MSSQSTLSVAVRSETGSGPCRRLRDKSVVPGVFYNAQGVNLLFSAERTPLQKLFNKVGLSQVFELEILENGQTQQQPAIIRDIQFHPVKGTISHVDFFGVDLTKKITVYIPVEVTGKAKGIILGGVLQVFRDELEVVGLPMSIPEKIVIDVTSLEINQNVHIQDLKLPESVEFIFDDNFAVVGVTSPSTGEAGSEGGETEKAGE</sequence>
<evidence type="ECO:0000259" key="7">
    <source>
        <dbReference type="Pfam" id="PF14693"/>
    </source>
</evidence>
<keyword evidence="9" id="KW-1185">Reference proteome</keyword>
<dbReference type="HAMAP" id="MF_01334">
    <property type="entry name" value="Ribosomal_bL25_CTC"/>
    <property type="match status" value="1"/>
</dbReference>
<evidence type="ECO:0000313" key="9">
    <source>
        <dbReference type="Proteomes" id="UP000198771"/>
    </source>
</evidence>
<comment type="similarity">
    <text evidence="5">Belongs to the bacterial ribosomal protein bL25 family. CTC subfamily.</text>
</comment>
<keyword evidence="4 5" id="KW-0687">Ribonucleoprotein</keyword>
<feature type="domain" description="Large ribosomal subunit protein bL25 beta" evidence="7">
    <location>
        <begin position="105"/>
        <end position="187"/>
    </location>
</feature>
<reference evidence="8 9" key="1">
    <citation type="submission" date="2016-10" db="EMBL/GenBank/DDBJ databases">
        <authorList>
            <person name="de Groot N.N."/>
        </authorList>
    </citation>
    <scope>NUCLEOTIDE SEQUENCE [LARGE SCALE GENOMIC DNA]</scope>
    <source>
        <strain evidence="8 9">ASO4-2</strain>
    </source>
</reference>
<keyword evidence="1 5" id="KW-0699">rRNA-binding</keyword>
<dbReference type="Gene3D" id="2.40.240.10">
    <property type="entry name" value="Ribosomal Protein L25, Chain P"/>
    <property type="match status" value="1"/>
</dbReference>
<dbReference type="EMBL" id="FMXO01000017">
    <property type="protein sequence ID" value="SDB55488.1"/>
    <property type="molecule type" value="Genomic_DNA"/>
</dbReference>
<dbReference type="Gene3D" id="2.170.120.20">
    <property type="entry name" value="Ribosomal protein L25, beta domain"/>
    <property type="match status" value="1"/>
</dbReference>
<dbReference type="GO" id="GO:0003735">
    <property type="term" value="F:structural constituent of ribosome"/>
    <property type="evidence" value="ECO:0007669"/>
    <property type="project" value="InterPro"/>
</dbReference>
<dbReference type="InterPro" id="IPR001021">
    <property type="entry name" value="Ribosomal_bL25_long"/>
</dbReference>
<dbReference type="GO" id="GO:0008097">
    <property type="term" value="F:5S rRNA binding"/>
    <property type="evidence" value="ECO:0007669"/>
    <property type="project" value="InterPro"/>
</dbReference>
<accession>A0A1G6EDR5</accession>
<name>A0A1G6EDR5_9BACT</name>
<gene>
    <name evidence="5" type="primary">rplY</name>
    <name evidence="5" type="synonym">ctc</name>
    <name evidence="8" type="ORF">SAMN05660653_02779</name>
</gene>
<dbReference type="PANTHER" id="PTHR33284">
    <property type="entry name" value="RIBOSOMAL PROTEIN L25/GLN-TRNA SYNTHETASE, ANTI-CODON-BINDING DOMAIN-CONTAINING PROTEIN"/>
    <property type="match status" value="1"/>
</dbReference>
<dbReference type="NCBIfam" id="TIGR00731">
    <property type="entry name" value="bL25_bact_ctc"/>
    <property type="match status" value="1"/>
</dbReference>
<dbReference type="GO" id="GO:0022625">
    <property type="term" value="C:cytosolic large ribosomal subunit"/>
    <property type="evidence" value="ECO:0007669"/>
    <property type="project" value="TreeGrafter"/>
</dbReference>
<dbReference type="AlphaFoldDB" id="A0A1G6EDR5"/>
<dbReference type="CDD" id="cd00495">
    <property type="entry name" value="Ribosomal_L25_TL5_CTC"/>
    <property type="match status" value="1"/>
</dbReference>
<evidence type="ECO:0000313" key="8">
    <source>
        <dbReference type="EMBL" id="SDB55488.1"/>
    </source>
</evidence>
<evidence type="ECO:0000256" key="1">
    <source>
        <dbReference type="ARBA" id="ARBA00022730"/>
    </source>
</evidence>
<feature type="domain" description="Large ribosomal subunit protein bL25 L25" evidence="6">
    <location>
        <begin position="7"/>
        <end position="97"/>
    </location>
</feature>
<keyword evidence="2 5" id="KW-0694">RNA-binding</keyword>
<keyword evidence="3 5" id="KW-0689">Ribosomal protein</keyword>
<evidence type="ECO:0000256" key="4">
    <source>
        <dbReference type="ARBA" id="ARBA00023274"/>
    </source>
</evidence>
<comment type="subunit">
    <text evidence="5">Part of the 50S ribosomal subunit; part of the 5S rRNA/L5/L18/L25 subcomplex. Contacts the 5S rRNA. Binds to the 5S rRNA independently of L5 and L18.</text>
</comment>
<dbReference type="InterPro" id="IPR029751">
    <property type="entry name" value="Ribosomal_L25_dom"/>
</dbReference>
<evidence type="ECO:0000256" key="3">
    <source>
        <dbReference type="ARBA" id="ARBA00022980"/>
    </source>
</evidence>
<dbReference type="GO" id="GO:0006412">
    <property type="term" value="P:translation"/>
    <property type="evidence" value="ECO:0007669"/>
    <property type="project" value="UniProtKB-UniRule"/>
</dbReference>
<dbReference type="SUPFAM" id="SSF50715">
    <property type="entry name" value="Ribosomal protein L25-like"/>
    <property type="match status" value="1"/>
</dbReference>
<dbReference type="RefSeq" id="WP_092123090.1">
    <property type="nucleotide sequence ID" value="NZ_FMXO01000017.1"/>
</dbReference>
<organism evidence="8 9">
    <name type="scientific">Desulfonatronum thiosulfatophilum</name>
    <dbReference type="NCBI Taxonomy" id="617002"/>
    <lineage>
        <taxon>Bacteria</taxon>
        <taxon>Pseudomonadati</taxon>
        <taxon>Thermodesulfobacteriota</taxon>
        <taxon>Desulfovibrionia</taxon>
        <taxon>Desulfovibrionales</taxon>
        <taxon>Desulfonatronaceae</taxon>
        <taxon>Desulfonatronum</taxon>
    </lineage>
</organism>